<accession>A0A9D2KTH2</accession>
<evidence type="ECO:0000313" key="1">
    <source>
        <dbReference type="EMBL" id="HJA85141.1"/>
    </source>
</evidence>
<gene>
    <name evidence="1" type="ORF">H9950_02895</name>
</gene>
<sequence>MTKDYFKNPALGAFLSDLQEIIFVNGKRLSYKSICQDAKLTKRNYAKIKTGDNKSIYAYYAVFRIYLHALLERPNRRLLLMVLKALYEALESDFETRKKLNRK</sequence>
<reference evidence="1" key="1">
    <citation type="journal article" date="2021" name="PeerJ">
        <title>Extensive microbial diversity within the chicken gut microbiome revealed by metagenomics and culture.</title>
        <authorList>
            <person name="Gilroy R."/>
            <person name="Ravi A."/>
            <person name="Getino M."/>
            <person name="Pursley I."/>
            <person name="Horton D.L."/>
            <person name="Alikhan N.F."/>
            <person name="Baker D."/>
            <person name="Gharbi K."/>
            <person name="Hall N."/>
            <person name="Watson M."/>
            <person name="Adriaenssens E.M."/>
            <person name="Foster-Nyarko E."/>
            <person name="Jarju S."/>
            <person name="Secka A."/>
            <person name="Antonio M."/>
            <person name="Oren A."/>
            <person name="Chaudhuri R.R."/>
            <person name="La Ragione R."/>
            <person name="Hildebrand F."/>
            <person name="Pallen M.J."/>
        </authorList>
    </citation>
    <scope>NUCLEOTIDE SEQUENCE</scope>
    <source>
        <strain evidence="1">ChiHjej12B11-9795</strain>
    </source>
</reference>
<evidence type="ECO:0000313" key="2">
    <source>
        <dbReference type="Proteomes" id="UP000823862"/>
    </source>
</evidence>
<dbReference type="EMBL" id="DWZI01000015">
    <property type="protein sequence ID" value="HJA85141.1"/>
    <property type="molecule type" value="Genomic_DNA"/>
</dbReference>
<dbReference type="AlphaFoldDB" id="A0A9D2KTH2"/>
<dbReference type="Proteomes" id="UP000823862">
    <property type="component" value="Unassembled WGS sequence"/>
</dbReference>
<protein>
    <submittedName>
        <fullName evidence="1">Uncharacterized protein</fullName>
    </submittedName>
</protein>
<organism evidence="1 2">
    <name type="scientific">Candidatus Bacteroides avicola</name>
    <dbReference type="NCBI Taxonomy" id="2838468"/>
    <lineage>
        <taxon>Bacteria</taxon>
        <taxon>Pseudomonadati</taxon>
        <taxon>Bacteroidota</taxon>
        <taxon>Bacteroidia</taxon>
        <taxon>Bacteroidales</taxon>
        <taxon>Bacteroidaceae</taxon>
        <taxon>Bacteroides</taxon>
    </lineage>
</organism>
<proteinExistence type="predicted"/>
<name>A0A9D2KTH2_9BACE</name>
<comment type="caution">
    <text evidence="1">The sequence shown here is derived from an EMBL/GenBank/DDBJ whole genome shotgun (WGS) entry which is preliminary data.</text>
</comment>
<reference evidence="1" key="2">
    <citation type="submission" date="2021-04" db="EMBL/GenBank/DDBJ databases">
        <authorList>
            <person name="Gilroy R."/>
        </authorList>
    </citation>
    <scope>NUCLEOTIDE SEQUENCE</scope>
    <source>
        <strain evidence="1">ChiHjej12B11-9795</strain>
    </source>
</reference>